<sequence length="120" mass="13648">MARERRVRVRRVYDPPEGTDGSRVLVDRLWPRGLSKEKAALDEWCKDAAPSPELRKWYGHDPERFEEFSRRYRAELDDAAHADAVAHLRQLAARGPLTLLTATGQWEISAAAVLLDALRG</sequence>
<dbReference type="EMBL" id="NHZO01000070">
    <property type="protein sequence ID" value="PHQ52969.1"/>
    <property type="molecule type" value="Genomic_DNA"/>
</dbReference>
<dbReference type="PANTHER" id="PTHR36849">
    <property type="entry name" value="CYTOPLASMIC PROTEIN-RELATED"/>
    <property type="match status" value="1"/>
</dbReference>
<dbReference type="RefSeq" id="WP_099197989.1">
    <property type="nucleotide sequence ID" value="NZ_NHZO01000070.1"/>
</dbReference>
<comment type="caution">
    <text evidence="1">The sequence shown here is derived from an EMBL/GenBank/DDBJ whole genome shotgun (WGS) entry which is preliminary data.</text>
</comment>
<organism evidence="1 2">
    <name type="scientific">Streptomyces cinnamoneus</name>
    <name type="common">Streptoverticillium cinnamoneum</name>
    <dbReference type="NCBI Taxonomy" id="53446"/>
    <lineage>
        <taxon>Bacteria</taxon>
        <taxon>Bacillati</taxon>
        <taxon>Actinomycetota</taxon>
        <taxon>Actinomycetes</taxon>
        <taxon>Kitasatosporales</taxon>
        <taxon>Streptomycetaceae</taxon>
        <taxon>Streptomyces</taxon>
        <taxon>Streptomyces cinnamoneus group</taxon>
    </lineage>
</organism>
<gene>
    <name evidence="1" type="ORF">BLA24_04700</name>
</gene>
<name>A0A2G1XP84_STRCJ</name>
<proteinExistence type="predicted"/>
<protein>
    <submittedName>
        <fullName evidence="1">Uncharacterized protein</fullName>
    </submittedName>
</protein>
<keyword evidence="2" id="KW-1185">Reference proteome</keyword>
<dbReference type="Pfam" id="PF22752">
    <property type="entry name" value="DUF488-N3i"/>
    <property type="match status" value="1"/>
</dbReference>
<evidence type="ECO:0000313" key="1">
    <source>
        <dbReference type="EMBL" id="PHQ52969.1"/>
    </source>
</evidence>
<evidence type="ECO:0000313" key="2">
    <source>
        <dbReference type="Proteomes" id="UP000222531"/>
    </source>
</evidence>
<dbReference type="Proteomes" id="UP000222531">
    <property type="component" value="Unassembled WGS sequence"/>
</dbReference>
<dbReference type="AlphaFoldDB" id="A0A2G1XP84"/>
<reference evidence="1 2" key="1">
    <citation type="journal article" date="2017" name="Biochemistry">
        <title>Identification of the Biosynthetic Pathway for the Antibiotic Bicyclomycin.</title>
        <authorList>
            <person name="Patteson J."/>
            <person name="Cai W."/>
            <person name="Johnson R.A."/>
            <person name="Santa Maria K."/>
            <person name="Li B."/>
        </authorList>
    </citation>
    <scope>NUCLEOTIDE SEQUENCE [LARGE SCALE GENOMIC DNA]</scope>
    <source>
        <strain evidence="1 2">ATCC 21532</strain>
    </source>
</reference>
<dbReference type="OrthoDB" id="9790745at2"/>
<accession>A0A2G1XP84</accession>
<dbReference type="InterPro" id="IPR052552">
    <property type="entry name" value="YeaO-like"/>
</dbReference>
<dbReference type="PANTHER" id="PTHR36849:SF1">
    <property type="entry name" value="CYTOPLASMIC PROTEIN"/>
    <property type="match status" value="1"/>
</dbReference>